<evidence type="ECO:0000313" key="5">
    <source>
        <dbReference type="EMBL" id="PAD76594.1"/>
    </source>
</evidence>
<dbReference type="GO" id="GO:0003700">
    <property type="term" value="F:DNA-binding transcription factor activity"/>
    <property type="evidence" value="ECO:0007669"/>
    <property type="project" value="InterPro"/>
</dbReference>
<evidence type="ECO:0000313" key="4">
    <source>
        <dbReference type="EMBL" id="MUG67412.1"/>
    </source>
</evidence>
<dbReference type="InterPro" id="IPR001034">
    <property type="entry name" value="DeoR_HTH"/>
</dbReference>
<feature type="domain" description="HTH deoR-type" evidence="3">
    <location>
        <begin position="2"/>
        <end position="57"/>
    </location>
</feature>
<evidence type="ECO:0000313" key="7">
    <source>
        <dbReference type="Proteomes" id="UP000435177"/>
    </source>
</evidence>
<evidence type="ECO:0000259" key="3">
    <source>
        <dbReference type="PROSITE" id="PS51000"/>
    </source>
</evidence>
<dbReference type="Proteomes" id="UP000435177">
    <property type="component" value="Unassembled WGS sequence"/>
</dbReference>
<dbReference type="InterPro" id="IPR057727">
    <property type="entry name" value="WCX_dom"/>
</dbReference>
<dbReference type="Pfam" id="PF13280">
    <property type="entry name" value="WYL"/>
    <property type="match status" value="1"/>
</dbReference>
<accession>A0A268EU38</accession>
<dbReference type="Pfam" id="PF08279">
    <property type="entry name" value="HTH_11"/>
    <property type="match status" value="1"/>
</dbReference>
<keyword evidence="7" id="KW-1185">Reference proteome</keyword>
<dbReference type="OrthoDB" id="9815009at2"/>
<sequence>MKLERLISIIYKLLNHDVLSASKLAEEFQVSQRTIYRDIDAICAAGFPVVSYQGTNGGYGMIDGYKMDRTLLGSYDVNTLITVLQGLSTVFEDERVNGTIERLQTIGPEHRTMNLSVDFENLQTDPEALRQLREAITERHVVRFDYINANNERLTRHIEPLRLHFKHRNWYVYGYCRVRQDYREFRLSRMLNFTRTQDIFEPHPEMLNEAAEAAVSEQQQQDQWKEVVLQVKPDALAEVMDQFRQGDKQFHPDGSMTIRIPVHEPLKARWLRSILLSFGSGVEVLEPTELRGVLREALHNTLKLYEEV</sequence>
<dbReference type="PROSITE" id="PS52050">
    <property type="entry name" value="WYL"/>
    <property type="match status" value="1"/>
</dbReference>
<dbReference type="InterPro" id="IPR036390">
    <property type="entry name" value="WH_DNA-bd_sf"/>
</dbReference>
<reference evidence="4 7" key="2">
    <citation type="submission" date="2019-11" db="EMBL/GenBank/DDBJ databases">
        <title>Draft genome sequences of five Paenibacillus species of dairy origin.</title>
        <authorList>
            <person name="Olajide A.M."/>
            <person name="Chen S."/>
            <person name="Lapointe G."/>
        </authorList>
    </citation>
    <scope>NUCLEOTIDE SEQUENCE [LARGE SCALE GENOMIC DNA]</scope>
    <source>
        <strain evidence="4 7">3CS1</strain>
    </source>
</reference>
<dbReference type="Proteomes" id="UP000215596">
    <property type="component" value="Unassembled WGS sequence"/>
</dbReference>
<proteinExistence type="predicted"/>
<dbReference type="InterPro" id="IPR028349">
    <property type="entry name" value="PafC-like"/>
</dbReference>
<keyword evidence="2" id="KW-0804">Transcription</keyword>
<protein>
    <submittedName>
        <fullName evidence="5">Transcriptional regulator</fullName>
    </submittedName>
    <submittedName>
        <fullName evidence="4">WYL domain-containing protein</fullName>
    </submittedName>
</protein>
<reference evidence="5 6" key="1">
    <citation type="submission" date="2017-07" db="EMBL/GenBank/DDBJ databases">
        <title>Isolation and whole genome analysis of endospore-forming bacteria from heroin.</title>
        <authorList>
            <person name="Kalinowski J."/>
            <person name="Ahrens B."/>
            <person name="Al-Dilaimi A."/>
            <person name="Winkler A."/>
            <person name="Wibberg D."/>
            <person name="Schleenbecker U."/>
            <person name="Ruckert C."/>
            <person name="Wolfel R."/>
            <person name="Grass G."/>
        </authorList>
    </citation>
    <scope>NUCLEOTIDE SEQUENCE [LARGE SCALE GENOMIC DNA]</scope>
    <source>
        <strain evidence="5 6">7537-G1</strain>
    </source>
</reference>
<dbReference type="Gene3D" id="1.10.10.10">
    <property type="entry name" value="Winged helix-like DNA-binding domain superfamily/Winged helix DNA-binding domain"/>
    <property type="match status" value="1"/>
</dbReference>
<name>A0A268EU38_9BACL</name>
<dbReference type="InterPro" id="IPR036388">
    <property type="entry name" value="WH-like_DNA-bd_sf"/>
</dbReference>
<dbReference type="PANTHER" id="PTHR34580">
    <property type="match status" value="1"/>
</dbReference>
<dbReference type="PROSITE" id="PS51000">
    <property type="entry name" value="HTH_DEOR_2"/>
    <property type="match status" value="1"/>
</dbReference>
<dbReference type="EMBL" id="NPBY01000036">
    <property type="protein sequence ID" value="PAD76594.1"/>
    <property type="molecule type" value="Genomic_DNA"/>
</dbReference>
<dbReference type="InterPro" id="IPR051534">
    <property type="entry name" value="CBASS_pafABC_assoc_protein"/>
</dbReference>
<comment type="caution">
    <text evidence="5">The sequence shown here is derived from an EMBL/GenBank/DDBJ whole genome shotgun (WGS) entry which is preliminary data.</text>
</comment>
<dbReference type="PIRSF" id="PIRSF016838">
    <property type="entry name" value="PafC"/>
    <property type="match status" value="1"/>
</dbReference>
<dbReference type="InterPro" id="IPR013196">
    <property type="entry name" value="HTH_11"/>
</dbReference>
<evidence type="ECO:0000256" key="2">
    <source>
        <dbReference type="ARBA" id="ARBA00023163"/>
    </source>
</evidence>
<dbReference type="PANTHER" id="PTHR34580:SF1">
    <property type="entry name" value="PROTEIN PAFC"/>
    <property type="match status" value="1"/>
</dbReference>
<dbReference type="SUPFAM" id="SSF46785">
    <property type="entry name" value="Winged helix' DNA-binding domain"/>
    <property type="match status" value="1"/>
</dbReference>
<dbReference type="AlphaFoldDB" id="A0A268EU38"/>
<evidence type="ECO:0000256" key="1">
    <source>
        <dbReference type="ARBA" id="ARBA00023015"/>
    </source>
</evidence>
<evidence type="ECO:0000313" key="6">
    <source>
        <dbReference type="Proteomes" id="UP000215596"/>
    </source>
</evidence>
<dbReference type="Pfam" id="PF25583">
    <property type="entry name" value="WCX"/>
    <property type="match status" value="1"/>
</dbReference>
<gene>
    <name evidence="5" type="ORF">CHH67_11775</name>
    <name evidence="4" type="ORF">GNP94_15605</name>
</gene>
<dbReference type="InterPro" id="IPR026881">
    <property type="entry name" value="WYL_dom"/>
</dbReference>
<dbReference type="RefSeq" id="WP_095265385.1">
    <property type="nucleotide sequence ID" value="NZ_NPBY01000036.1"/>
</dbReference>
<keyword evidence="1" id="KW-0805">Transcription regulation</keyword>
<organism evidence="5 6">
    <name type="scientific">Paenibacillus campinasensis</name>
    <dbReference type="NCBI Taxonomy" id="66347"/>
    <lineage>
        <taxon>Bacteria</taxon>
        <taxon>Bacillati</taxon>
        <taxon>Bacillota</taxon>
        <taxon>Bacilli</taxon>
        <taxon>Bacillales</taxon>
        <taxon>Paenibacillaceae</taxon>
        <taxon>Paenibacillus</taxon>
    </lineage>
</organism>
<dbReference type="EMBL" id="WOAA01000014">
    <property type="protein sequence ID" value="MUG67412.1"/>
    <property type="molecule type" value="Genomic_DNA"/>
</dbReference>